<dbReference type="PANTHER" id="PTHR45760:SF2">
    <property type="entry name" value="FI19922P1-RELATED"/>
    <property type="match status" value="1"/>
</dbReference>
<dbReference type="SUPFAM" id="SSF103506">
    <property type="entry name" value="Mitochondrial carrier"/>
    <property type="match status" value="1"/>
</dbReference>
<dbReference type="Gene3D" id="1.50.40.10">
    <property type="entry name" value="Mitochondrial carrier domain"/>
    <property type="match status" value="2"/>
</dbReference>
<dbReference type="PANTHER" id="PTHR45760">
    <property type="entry name" value="FI19922P1-RELATED"/>
    <property type="match status" value="1"/>
</dbReference>
<evidence type="ECO:0000256" key="8">
    <source>
        <dbReference type="ARBA" id="ARBA00023128"/>
    </source>
</evidence>
<dbReference type="Pfam" id="PF00153">
    <property type="entry name" value="Mito_carr"/>
    <property type="match status" value="4"/>
</dbReference>
<protein>
    <submittedName>
        <fullName evidence="11">Peroxisomal membrane protein 34</fullName>
    </submittedName>
</protein>
<dbReference type="InterPro" id="IPR023395">
    <property type="entry name" value="MCP_dom_sf"/>
</dbReference>
<evidence type="ECO:0000313" key="11">
    <source>
        <dbReference type="EMBL" id="KZS16449.1"/>
    </source>
</evidence>
<evidence type="ECO:0000256" key="7">
    <source>
        <dbReference type="ARBA" id="ARBA00022989"/>
    </source>
</evidence>
<organism evidence="11 12">
    <name type="scientific">Daphnia magna</name>
    <dbReference type="NCBI Taxonomy" id="35525"/>
    <lineage>
        <taxon>Eukaryota</taxon>
        <taxon>Metazoa</taxon>
        <taxon>Ecdysozoa</taxon>
        <taxon>Arthropoda</taxon>
        <taxon>Crustacea</taxon>
        <taxon>Branchiopoda</taxon>
        <taxon>Diplostraca</taxon>
        <taxon>Cladocera</taxon>
        <taxon>Anomopoda</taxon>
        <taxon>Daphniidae</taxon>
        <taxon>Daphnia</taxon>
    </lineage>
</organism>
<dbReference type="GO" id="GO:0005743">
    <property type="term" value="C:mitochondrial inner membrane"/>
    <property type="evidence" value="ECO:0007669"/>
    <property type="project" value="UniProtKB-SubCell"/>
</dbReference>
<evidence type="ECO:0000256" key="1">
    <source>
        <dbReference type="ARBA" id="ARBA00004448"/>
    </source>
</evidence>
<evidence type="ECO:0000256" key="3">
    <source>
        <dbReference type="ARBA" id="ARBA00022448"/>
    </source>
</evidence>
<keyword evidence="3 10" id="KW-0813">Transport</keyword>
<evidence type="ECO:0000313" key="12">
    <source>
        <dbReference type="Proteomes" id="UP000076858"/>
    </source>
</evidence>
<name>A0A0P5U5H0_9CRUS</name>
<dbReference type="InterPro" id="IPR045315">
    <property type="entry name" value="Mtm1-like"/>
</dbReference>
<reference evidence="11 12" key="1">
    <citation type="submission" date="2016-03" db="EMBL/GenBank/DDBJ databases">
        <title>EvidentialGene: Evidence-directed Construction of Genes on Genomes.</title>
        <authorList>
            <person name="Gilbert D.G."/>
            <person name="Choi J.-H."/>
            <person name="Mockaitis K."/>
            <person name="Colbourne J."/>
            <person name="Pfrender M."/>
        </authorList>
    </citation>
    <scope>NUCLEOTIDE SEQUENCE [LARGE SCALE GENOMIC DNA]</scope>
    <source>
        <strain evidence="11 12">Xinb3</strain>
        <tissue evidence="11">Complete organism</tissue>
    </source>
</reference>
<keyword evidence="4 10" id="KW-0812">Transmembrane</keyword>
<keyword evidence="9" id="KW-0472">Membrane</keyword>
<dbReference type="InterPro" id="IPR002067">
    <property type="entry name" value="MCP"/>
</dbReference>
<evidence type="ECO:0000256" key="10">
    <source>
        <dbReference type="RuleBase" id="RU000488"/>
    </source>
</evidence>
<evidence type="ECO:0000256" key="4">
    <source>
        <dbReference type="ARBA" id="ARBA00022692"/>
    </source>
</evidence>
<evidence type="ECO:0000256" key="5">
    <source>
        <dbReference type="ARBA" id="ARBA00022737"/>
    </source>
</evidence>
<comment type="caution">
    <text evidence="11">The sequence shown here is derived from an EMBL/GenBank/DDBJ whole genome shotgun (WGS) entry which is preliminary data.</text>
</comment>
<dbReference type="GO" id="GO:1990542">
    <property type="term" value="P:mitochondrial transmembrane transport"/>
    <property type="evidence" value="ECO:0007669"/>
    <property type="project" value="InterPro"/>
</dbReference>
<keyword evidence="12" id="KW-1185">Reference proteome</keyword>
<evidence type="ECO:0000256" key="2">
    <source>
        <dbReference type="ARBA" id="ARBA00006375"/>
    </source>
</evidence>
<proteinExistence type="inferred from homology"/>
<evidence type="ECO:0000256" key="6">
    <source>
        <dbReference type="ARBA" id="ARBA00022792"/>
    </source>
</evidence>
<dbReference type="InterPro" id="IPR018108">
    <property type="entry name" value="MCP_transmembrane"/>
</dbReference>
<dbReference type="PROSITE" id="PS50920">
    <property type="entry name" value="SOLCAR"/>
    <property type="match status" value="3"/>
</dbReference>
<keyword evidence="5" id="KW-0677">Repeat</keyword>
<dbReference type="OrthoDB" id="1747031at2759"/>
<dbReference type="PRINTS" id="PR00926">
    <property type="entry name" value="MITOCARRIER"/>
</dbReference>
<gene>
    <name evidence="11" type="ORF">APZ42_017806</name>
</gene>
<keyword evidence="7" id="KW-1133">Transmembrane helix</keyword>
<dbReference type="AlphaFoldDB" id="A0A0P5U5H0"/>
<comment type="subcellular location">
    <subcellularLocation>
        <location evidence="1">Mitochondrion inner membrane</location>
        <topology evidence="1">Multi-pass membrane protein</topology>
    </subcellularLocation>
</comment>
<keyword evidence="8" id="KW-0496">Mitochondrion</keyword>
<dbReference type="EMBL" id="LRGB01000715">
    <property type="protein sequence ID" value="KZS16449.1"/>
    <property type="molecule type" value="Genomic_DNA"/>
</dbReference>
<accession>A0A0P5U5H0</accession>
<dbReference type="STRING" id="35525.A0A0P5U5H0"/>
<evidence type="ECO:0000256" key="9">
    <source>
        <dbReference type="ARBA" id="ARBA00023136"/>
    </source>
</evidence>
<comment type="similarity">
    <text evidence="2 10">Belongs to the mitochondrial carrier (TC 2.A.29) family.</text>
</comment>
<sequence length="365" mass="41244">MREHIFAYVTMANTTLFDADDQRYRITPSQQMLCSCLGALTTSTLVTPLDVVKIRLQAQHRTVTPNRCFIYCNGLMDHCIVCVNGQSKALNSSISREQWYRRPGQFTGTLDAFVKIIKTEGVFSLWSGLSPTLVLALPATVVYFTAYEQLRCLMKDRQEVEKSLFYHKPVWLTSLLAGAIARTWAVTVVSPLELIRTKMQSQKLSYREIGVAVRDLVKNRGLQGLWQGLPPSLMRDVPFSALYWATYETYKKSFTSSEITMFQSFIGGALSGMLAAVVTLPFDVVKTLRQLEFGESLGSNESSRKASTTKQLFQRIYRQQGIGGLFVGLVPRIAKIAPACAIMISSYEYGKYYFTRRNKQMLEET</sequence>
<dbReference type="Proteomes" id="UP000076858">
    <property type="component" value="Unassembled WGS sequence"/>
</dbReference>
<keyword evidence="6" id="KW-0999">Mitochondrion inner membrane</keyword>